<accession>A0AAW2XKZ1</accession>
<dbReference type="AlphaFoldDB" id="A0AAW2XKZ1"/>
<proteinExistence type="predicted"/>
<reference evidence="2" key="2">
    <citation type="journal article" date="2024" name="Plant">
        <title>Genomic evolution and insights into agronomic trait innovations of Sesamum species.</title>
        <authorList>
            <person name="Miao H."/>
            <person name="Wang L."/>
            <person name="Qu L."/>
            <person name="Liu H."/>
            <person name="Sun Y."/>
            <person name="Le M."/>
            <person name="Wang Q."/>
            <person name="Wei S."/>
            <person name="Zheng Y."/>
            <person name="Lin W."/>
            <person name="Duan Y."/>
            <person name="Cao H."/>
            <person name="Xiong S."/>
            <person name="Wang X."/>
            <person name="Wei L."/>
            <person name="Li C."/>
            <person name="Ma Q."/>
            <person name="Ju M."/>
            <person name="Zhao R."/>
            <person name="Li G."/>
            <person name="Mu C."/>
            <person name="Tian Q."/>
            <person name="Mei H."/>
            <person name="Zhang T."/>
            <person name="Gao T."/>
            <person name="Zhang H."/>
        </authorList>
    </citation>
    <scope>NUCLEOTIDE SEQUENCE</scope>
    <source>
        <strain evidence="2">KEN1</strain>
    </source>
</reference>
<evidence type="ECO:0000313" key="2">
    <source>
        <dbReference type="EMBL" id="KAL0453794.1"/>
    </source>
</evidence>
<evidence type="ECO:0000259" key="1">
    <source>
        <dbReference type="Pfam" id="PF12776"/>
    </source>
</evidence>
<dbReference type="InterPro" id="IPR024752">
    <property type="entry name" value="Myb/SANT-like_dom"/>
</dbReference>
<reference evidence="2" key="1">
    <citation type="submission" date="2020-06" db="EMBL/GenBank/DDBJ databases">
        <authorList>
            <person name="Li T."/>
            <person name="Hu X."/>
            <person name="Zhang T."/>
            <person name="Song X."/>
            <person name="Zhang H."/>
            <person name="Dai N."/>
            <person name="Sheng W."/>
            <person name="Hou X."/>
            <person name="Wei L."/>
        </authorList>
    </citation>
    <scope>NUCLEOTIDE SEQUENCE</scope>
    <source>
        <strain evidence="2">KEN1</strain>
        <tissue evidence="2">Leaf</tissue>
    </source>
</reference>
<protein>
    <recommendedName>
        <fullName evidence="1">Myb/SANT-like domain-containing protein</fullName>
    </recommendedName>
</protein>
<organism evidence="2">
    <name type="scientific">Sesamum latifolium</name>
    <dbReference type="NCBI Taxonomy" id="2727402"/>
    <lineage>
        <taxon>Eukaryota</taxon>
        <taxon>Viridiplantae</taxon>
        <taxon>Streptophyta</taxon>
        <taxon>Embryophyta</taxon>
        <taxon>Tracheophyta</taxon>
        <taxon>Spermatophyta</taxon>
        <taxon>Magnoliopsida</taxon>
        <taxon>eudicotyledons</taxon>
        <taxon>Gunneridae</taxon>
        <taxon>Pentapetalae</taxon>
        <taxon>asterids</taxon>
        <taxon>lamiids</taxon>
        <taxon>Lamiales</taxon>
        <taxon>Pedaliaceae</taxon>
        <taxon>Sesamum</taxon>
    </lineage>
</organism>
<comment type="caution">
    <text evidence="2">The sequence shown here is derived from an EMBL/GenBank/DDBJ whole genome shotgun (WGS) entry which is preliminary data.</text>
</comment>
<sequence>MVGAGFNHQKELFYCSHWTRGIKKCFVDSLLEHQRNGTFHRDRTNCHAVLCSVFDLNPTFGTELSYSYGQRRLIKLKICFKVFRWITSLAAVEWDAGHNVISTDDYIWEQISKV</sequence>
<dbReference type="EMBL" id="JACGWN010000004">
    <property type="protein sequence ID" value="KAL0453794.1"/>
    <property type="molecule type" value="Genomic_DNA"/>
</dbReference>
<gene>
    <name evidence="2" type="ORF">Slati_1357500</name>
</gene>
<feature type="domain" description="Myb/SANT-like" evidence="1">
    <location>
        <begin position="17"/>
        <end position="110"/>
    </location>
</feature>
<name>A0AAW2XKZ1_9LAMI</name>
<dbReference type="Pfam" id="PF12776">
    <property type="entry name" value="Myb_DNA-bind_3"/>
    <property type="match status" value="1"/>
</dbReference>